<accession>A0A151R807</accession>
<feature type="domain" description="Retrovirus-related Pol polyprotein from transposon TNT 1-94-like beta-barrel" evidence="1">
    <location>
        <begin position="83"/>
        <end position="153"/>
    </location>
</feature>
<evidence type="ECO:0000313" key="3">
    <source>
        <dbReference type="Proteomes" id="UP000075243"/>
    </source>
</evidence>
<sequence>MKKNENINIESHVLAAQHYEQGRNNSWRRDGHRGRSNFQSRLERDMSNVQCYYCGKKANVIQNLHDDDDLYLATTREVAKSKWIMDSATSKYICRDQTMFHTLKTNENGRKMEVKGIGTVRMKLHNGAIQTFENVRYVPSATSNIISLGELTSCDTLTTPTHTS</sequence>
<dbReference type="Gramene" id="C.cajan_37687.t">
    <property type="protein sequence ID" value="C.cajan_37687.t"/>
    <property type="gene ID" value="C.cajan_37687"/>
</dbReference>
<dbReference type="InterPro" id="IPR054722">
    <property type="entry name" value="PolX-like_BBD"/>
</dbReference>
<reference evidence="2" key="1">
    <citation type="journal article" date="2012" name="Nat. Biotechnol.">
        <title>Draft genome sequence of pigeonpea (Cajanus cajan), an orphan legume crop of resource-poor farmers.</title>
        <authorList>
            <person name="Varshney R.K."/>
            <person name="Chen W."/>
            <person name="Li Y."/>
            <person name="Bharti A.K."/>
            <person name="Saxena R.K."/>
            <person name="Schlueter J.A."/>
            <person name="Donoghue M.T."/>
            <person name="Azam S."/>
            <person name="Fan G."/>
            <person name="Whaley A.M."/>
            <person name="Farmer A.D."/>
            <person name="Sheridan J."/>
            <person name="Iwata A."/>
            <person name="Tuteja R."/>
            <person name="Penmetsa R.V."/>
            <person name="Wu W."/>
            <person name="Upadhyaya H.D."/>
            <person name="Yang S.P."/>
            <person name="Shah T."/>
            <person name="Saxena K.B."/>
            <person name="Michael T."/>
            <person name="McCombie W.R."/>
            <person name="Yang B."/>
            <person name="Zhang G."/>
            <person name="Yang H."/>
            <person name="Wang J."/>
            <person name="Spillane C."/>
            <person name="Cook D.R."/>
            <person name="May G.D."/>
            <person name="Xu X."/>
            <person name="Jackson S.A."/>
        </authorList>
    </citation>
    <scope>NUCLEOTIDE SEQUENCE [LARGE SCALE GENOMIC DNA]</scope>
</reference>
<evidence type="ECO:0000313" key="2">
    <source>
        <dbReference type="EMBL" id="KYP38681.1"/>
    </source>
</evidence>
<protein>
    <recommendedName>
        <fullName evidence="1">Retrovirus-related Pol polyprotein from transposon TNT 1-94-like beta-barrel domain-containing protein</fullName>
    </recommendedName>
</protein>
<dbReference type="Pfam" id="PF22936">
    <property type="entry name" value="Pol_BBD"/>
    <property type="match status" value="1"/>
</dbReference>
<organism evidence="2 3">
    <name type="scientific">Cajanus cajan</name>
    <name type="common">Pigeon pea</name>
    <name type="synonym">Cajanus indicus</name>
    <dbReference type="NCBI Taxonomy" id="3821"/>
    <lineage>
        <taxon>Eukaryota</taxon>
        <taxon>Viridiplantae</taxon>
        <taxon>Streptophyta</taxon>
        <taxon>Embryophyta</taxon>
        <taxon>Tracheophyta</taxon>
        <taxon>Spermatophyta</taxon>
        <taxon>Magnoliopsida</taxon>
        <taxon>eudicotyledons</taxon>
        <taxon>Gunneridae</taxon>
        <taxon>Pentapetalae</taxon>
        <taxon>rosids</taxon>
        <taxon>fabids</taxon>
        <taxon>Fabales</taxon>
        <taxon>Fabaceae</taxon>
        <taxon>Papilionoideae</taxon>
        <taxon>50 kb inversion clade</taxon>
        <taxon>NPAAA clade</taxon>
        <taxon>indigoferoid/millettioid clade</taxon>
        <taxon>Phaseoleae</taxon>
        <taxon>Cajanus</taxon>
    </lineage>
</organism>
<dbReference type="EMBL" id="KQ483977">
    <property type="protein sequence ID" value="KYP38681.1"/>
    <property type="molecule type" value="Genomic_DNA"/>
</dbReference>
<evidence type="ECO:0000259" key="1">
    <source>
        <dbReference type="Pfam" id="PF22936"/>
    </source>
</evidence>
<dbReference type="AlphaFoldDB" id="A0A151R807"/>
<gene>
    <name evidence="2" type="ORF">KK1_040075</name>
</gene>
<proteinExistence type="predicted"/>
<keyword evidence="3" id="KW-1185">Reference proteome</keyword>
<name>A0A151R807_CAJCA</name>
<dbReference type="Proteomes" id="UP000075243">
    <property type="component" value="Unassembled WGS sequence"/>
</dbReference>